<dbReference type="FunFam" id="3.20.20.140:FF:000005">
    <property type="entry name" value="TatD family hydrolase"/>
    <property type="match status" value="1"/>
</dbReference>
<dbReference type="GO" id="GO:0046872">
    <property type="term" value="F:metal ion binding"/>
    <property type="evidence" value="ECO:0007669"/>
    <property type="project" value="UniProtKB-KW"/>
</dbReference>
<evidence type="ECO:0008006" key="6">
    <source>
        <dbReference type="Google" id="ProtNLM"/>
    </source>
</evidence>
<dbReference type="PROSITE" id="PS01091">
    <property type="entry name" value="TATD_3"/>
    <property type="match status" value="1"/>
</dbReference>
<evidence type="ECO:0000256" key="2">
    <source>
        <dbReference type="ARBA" id="ARBA00022801"/>
    </source>
</evidence>
<evidence type="ECO:0000256" key="1">
    <source>
        <dbReference type="ARBA" id="ARBA00022723"/>
    </source>
</evidence>
<proteinExistence type="predicted"/>
<dbReference type="Pfam" id="PF01026">
    <property type="entry name" value="TatD_DNase"/>
    <property type="match status" value="1"/>
</dbReference>
<gene>
    <name evidence="4" type="ORF">A2118_03285</name>
</gene>
<feature type="binding site" evidence="3">
    <location>
        <position position="9"/>
    </location>
    <ligand>
        <name>a divalent metal cation</name>
        <dbReference type="ChEBI" id="CHEBI:60240"/>
        <label>1</label>
    </ligand>
</feature>
<keyword evidence="1 3" id="KW-0479">Metal-binding</keyword>
<accession>A0A1F6BS84</accession>
<feature type="binding site" evidence="3">
    <location>
        <position position="92"/>
    </location>
    <ligand>
        <name>a divalent metal cation</name>
        <dbReference type="ChEBI" id="CHEBI:60240"/>
        <label>1</label>
    </ligand>
</feature>
<feature type="binding site" evidence="3">
    <location>
        <position position="11"/>
    </location>
    <ligand>
        <name>a divalent metal cation</name>
        <dbReference type="ChEBI" id="CHEBI:60240"/>
        <label>1</label>
    </ligand>
</feature>
<dbReference type="InterPro" id="IPR032466">
    <property type="entry name" value="Metal_Hydrolase"/>
</dbReference>
<feature type="binding site" evidence="3">
    <location>
        <position position="213"/>
    </location>
    <ligand>
        <name>a divalent metal cation</name>
        <dbReference type="ChEBI" id="CHEBI:60240"/>
        <label>1</label>
    </ligand>
</feature>
<sequence length="268" mass="29955">MHIKYVDAHCHLQFEQYAEDDTEVIERMHTDGVVGIVVGVDLESSQKAVALVEKYKHLFAAVGLHPNHADETFDTDIFREFAKNPKVVAIGECGLDYYRPVEINDEVKQKQKAILNEQIALAVELNKPFIIHCRPSKGTQDAYQDLITILKEVKANHPTLRGDIHFFVGGAREAEALFALGFTVSFTAVITFARDYDEVIKTMPLANILSETDAPYLAPLAWRGERNDPLAVIDVVAKIAEIRGEDPEMVRIVLLANASRLFALPMLS</sequence>
<dbReference type="CDD" id="cd01310">
    <property type="entry name" value="TatD_DNAse"/>
    <property type="match status" value="1"/>
</dbReference>
<dbReference type="PANTHER" id="PTHR46124">
    <property type="entry name" value="D-AMINOACYL-TRNA DEACYLASE"/>
    <property type="match status" value="1"/>
</dbReference>
<protein>
    <recommendedName>
        <fullName evidence="6">Hydrolase TatD</fullName>
    </recommendedName>
</protein>
<keyword evidence="2" id="KW-0378">Hydrolase</keyword>
<feature type="binding site" evidence="3">
    <location>
        <position position="165"/>
    </location>
    <ligand>
        <name>a divalent metal cation</name>
        <dbReference type="ChEBI" id="CHEBI:60240"/>
        <label>2</label>
    </ligand>
</feature>
<dbReference type="EMBL" id="MFKN01000041">
    <property type="protein sequence ID" value="OGG39801.1"/>
    <property type="molecule type" value="Genomic_DNA"/>
</dbReference>
<dbReference type="PIRSF" id="PIRSF005902">
    <property type="entry name" value="DNase_TatD"/>
    <property type="match status" value="1"/>
</dbReference>
<comment type="caution">
    <text evidence="4">The sequence shown here is derived from an EMBL/GenBank/DDBJ whole genome shotgun (WGS) entry which is preliminary data.</text>
</comment>
<evidence type="ECO:0000313" key="4">
    <source>
        <dbReference type="EMBL" id="OGG39801.1"/>
    </source>
</evidence>
<dbReference type="PANTHER" id="PTHR46124:SF2">
    <property type="entry name" value="D-AMINOACYL-TRNA DEACYLASE"/>
    <property type="match status" value="1"/>
</dbReference>
<feature type="binding site" evidence="3">
    <location>
        <position position="132"/>
    </location>
    <ligand>
        <name>a divalent metal cation</name>
        <dbReference type="ChEBI" id="CHEBI:60240"/>
        <label>2</label>
    </ligand>
</feature>
<dbReference type="GO" id="GO:0004536">
    <property type="term" value="F:DNA nuclease activity"/>
    <property type="evidence" value="ECO:0007669"/>
    <property type="project" value="InterPro"/>
</dbReference>
<dbReference type="NCBIfam" id="TIGR00010">
    <property type="entry name" value="YchF/TatD family DNA exonuclease"/>
    <property type="match status" value="1"/>
</dbReference>
<dbReference type="GO" id="GO:0005829">
    <property type="term" value="C:cytosol"/>
    <property type="evidence" value="ECO:0007669"/>
    <property type="project" value="TreeGrafter"/>
</dbReference>
<dbReference type="InterPro" id="IPR015991">
    <property type="entry name" value="TatD/YcfH-like"/>
</dbReference>
<evidence type="ECO:0000256" key="3">
    <source>
        <dbReference type="PIRSR" id="PIRSR005902-1"/>
    </source>
</evidence>
<dbReference type="AlphaFoldDB" id="A0A1F6BS84"/>
<reference evidence="4 5" key="1">
    <citation type="journal article" date="2016" name="Nat. Commun.">
        <title>Thousands of microbial genomes shed light on interconnected biogeochemical processes in an aquifer system.</title>
        <authorList>
            <person name="Anantharaman K."/>
            <person name="Brown C.T."/>
            <person name="Hug L.A."/>
            <person name="Sharon I."/>
            <person name="Castelle C.J."/>
            <person name="Probst A.J."/>
            <person name="Thomas B.C."/>
            <person name="Singh A."/>
            <person name="Wilkins M.J."/>
            <person name="Karaoz U."/>
            <person name="Brodie E.L."/>
            <person name="Williams K.H."/>
            <person name="Hubbard S.S."/>
            <person name="Banfield J.F."/>
        </authorList>
    </citation>
    <scope>NUCLEOTIDE SEQUENCE [LARGE SCALE GENOMIC DNA]</scope>
</reference>
<evidence type="ECO:0000313" key="5">
    <source>
        <dbReference type="Proteomes" id="UP000179014"/>
    </source>
</evidence>
<name>A0A1F6BS84_9BACT</name>
<dbReference type="SUPFAM" id="SSF51556">
    <property type="entry name" value="Metallo-dependent hydrolases"/>
    <property type="match status" value="1"/>
</dbReference>
<dbReference type="InterPro" id="IPR001130">
    <property type="entry name" value="TatD-like"/>
</dbReference>
<organism evidence="4 5">
    <name type="scientific">Candidatus Kaiserbacteria bacterium GWA2_50_9</name>
    <dbReference type="NCBI Taxonomy" id="1798474"/>
    <lineage>
        <taxon>Bacteria</taxon>
        <taxon>Candidatus Kaiseribacteriota</taxon>
    </lineage>
</organism>
<dbReference type="InterPro" id="IPR018228">
    <property type="entry name" value="DNase_TatD-rel_CS"/>
</dbReference>
<dbReference type="GO" id="GO:0016788">
    <property type="term" value="F:hydrolase activity, acting on ester bonds"/>
    <property type="evidence" value="ECO:0007669"/>
    <property type="project" value="InterPro"/>
</dbReference>
<dbReference type="Gene3D" id="3.20.20.140">
    <property type="entry name" value="Metal-dependent hydrolases"/>
    <property type="match status" value="1"/>
</dbReference>
<dbReference type="Proteomes" id="UP000179014">
    <property type="component" value="Unassembled WGS sequence"/>
</dbReference>
<dbReference type="STRING" id="1798474.A2118_03285"/>